<dbReference type="InterPro" id="IPR057666">
    <property type="entry name" value="DrpA_SLOG"/>
</dbReference>
<keyword evidence="4" id="KW-1185">Reference proteome</keyword>
<dbReference type="RefSeq" id="WP_111229554.1">
    <property type="nucleotide sequence ID" value="NZ_NBIU01000008.1"/>
</dbReference>
<dbReference type="InterPro" id="IPR003488">
    <property type="entry name" value="DprA"/>
</dbReference>
<name>A0A2W6MWQ0_9HELI</name>
<dbReference type="EMBL" id="NBIU01000008">
    <property type="protein sequence ID" value="PZT48389.1"/>
    <property type="molecule type" value="Genomic_DNA"/>
</dbReference>
<dbReference type="SUPFAM" id="SSF102405">
    <property type="entry name" value="MCP/YpsA-like"/>
    <property type="match status" value="1"/>
</dbReference>
<dbReference type="AlphaFoldDB" id="A0A2W6MWQ0"/>
<dbReference type="Gene3D" id="3.40.50.450">
    <property type="match status" value="1"/>
</dbReference>
<accession>A0A2W6MWQ0</accession>
<evidence type="ECO:0000256" key="1">
    <source>
        <dbReference type="ARBA" id="ARBA00006525"/>
    </source>
</evidence>
<evidence type="ECO:0000259" key="2">
    <source>
        <dbReference type="Pfam" id="PF02481"/>
    </source>
</evidence>
<organism evidence="3 4">
    <name type="scientific">Helicobacter valdiviensis</name>
    <dbReference type="NCBI Taxonomy" id="1458358"/>
    <lineage>
        <taxon>Bacteria</taxon>
        <taxon>Pseudomonadati</taxon>
        <taxon>Campylobacterota</taxon>
        <taxon>Epsilonproteobacteria</taxon>
        <taxon>Campylobacterales</taxon>
        <taxon>Helicobacteraceae</taxon>
        <taxon>Helicobacter</taxon>
    </lineage>
</organism>
<comment type="similarity">
    <text evidence="1">Belongs to the DprA/Smf family.</text>
</comment>
<dbReference type="Proteomes" id="UP000249746">
    <property type="component" value="Unassembled WGS sequence"/>
</dbReference>
<dbReference type="Pfam" id="PF02481">
    <property type="entry name" value="DNA_processg_A"/>
    <property type="match status" value="1"/>
</dbReference>
<gene>
    <name evidence="3" type="ORF">B6S12_04135</name>
</gene>
<dbReference type="GO" id="GO:0009294">
    <property type="term" value="P:DNA-mediated transformation"/>
    <property type="evidence" value="ECO:0007669"/>
    <property type="project" value="InterPro"/>
</dbReference>
<dbReference type="OrthoDB" id="9785707at2"/>
<evidence type="ECO:0000313" key="4">
    <source>
        <dbReference type="Proteomes" id="UP000249746"/>
    </source>
</evidence>
<sequence length="260" mass="29581">MQKCEKIPQELEELALKNLYYKGNLELLKKRKITILGTRKPSVYAQSFTQEIASKLSSLGVVVVSGGALGIDIIAHNSAYPNTIMVSPSSLDIIYPKYNQKSIQKIYENALAFSQFDPPYKPREYSFLERNKLVVSFGECVIIPEADLKSGSSSSAAYALKLGKKIFVPPHRIGESKETNRLLQNGEAEAIYDIDLFLAKYFGEEKKALDTLKEEDEILEFCKINPLFEEALKQYGEILYEYELEGKIERKNGRIYVIWK</sequence>
<dbReference type="PANTHER" id="PTHR43022">
    <property type="entry name" value="PROTEIN SMF"/>
    <property type="match status" value="1"/>
</dbReference>
<comment type="caution">
    <text evidence="3">The sequence shown here is derived from an EMBL/GenBank/DDBJ whole genome shotgun (WGS) entry which is preliminary data.</text>
</comment>
<dbReference type="PANTHER" id="PTHR43022:SF1">
    <property type="entry name" value="PROTEIN SMF"/>
    <property type="match status" value="1"/>
</dbReference>
<protein>
    <submittedName>
        <fullName evidence="3">DNA processing protein DprA</fullName>
    </submittedName>
</protein>
<proteinExistence type="inferred from homology"/>
<evidence type="ECO:0000313" key="3">
    <source>
        <dbReference type="EMBL" id="PZT48389.1"/>
    </source>
</evidence>
<feature type="domain" description="Smf/DprA SLOG" evidence="2">
    <location>
        <begin position="16"/>
        <end position="199"/>
    </location>
</feature>
<reference evidence="3 4" key="1">
    <citation type="submission" date="2017-03" db="EMBL/GenBank/DDBJ databases">
        <title>Genomic and clinical evidence uncovers the enterohepatic species Helicobacter valdiviensis as a potential human intestinal pathogen.</title>
        <authorList>
            <person name="Fresia P."/>
            <person name="Jara R."/>
            <person name="Sierra R."/>
            <person name="Ferres I."/>
            <person name="Greif G."/>
            <person name="Iraola G."/>
            <person name="Collado L."/>
        </authorList>
    </citation>
    <scope>NUCLEOTIDE SEQUENCE [LARGE SCALE GENOMIC DNA]</scope>
    <source>
        <strain evidence="3 4">WBE14</strain>
    </source>
</reference>